<evidence type="ECO:0000259" key="3">
    <source>
        <dbReference type="Pfam" id="PF02834"/>
    </source>
</evidence>
<dbReference type="EMBL" id="CP040449">
    <property type="protein sequence ID" value="QFI53914.1"/>
    <property type="molecule type" value="Genomic_DNA"/>
</dbReference>
<dbReference type="Gene3D" id="3.90.1140.10">
    <property type="entry name" value="Cyclic phosphodiesterase"/>
    <property type="match status" value="1"/>
</dbReference>
<dbReference type="InterPro" id="IPR009097">
    <property type="entry name" value="Cyclic_Pdiesterase"/>
</dbReference>
<comment type="similarity">
    <text evidence="2">Belongs to the 2H phosphoesterase superfamily. ThpR family.</text>
</comment>
<dbReference type="NCBIfam" id="TIGR02258">
    <property type="entry name" value="2_5_ligase"/>
    <property type="match status" value="1"/>
</dbReference>
<evidence type="ECO:0000313" key="4">
    <source>
        <dbReference type="EMBL" id="QFI53914.1"/>
    </source>
</evidence>
<dbReference type="Proteomes" id="UP000594034">
    <property type="component" value="Chromosome"/>
</dbReference>
<dbReference type="HAMAP" id="MF_01940">
    <property type="entry name" value="RNA_CPDase"/>
    <property type="match status" value="1"/>
</dbReference>
<feature type="active site" description="Proton acceptor" evidence="2">
    <location>
        <position position="119"/>
    </location>
</feature>
<dbReference type="InterPro" id="IPR014051">
    <property type="entry name" value="Phosphoesterase_HXTX"/>
</dbReference>
<dbReference type="GO" id="GO:0008664">
    <property type="term" value="F:RNA 2',3'-cyclic 3'-phosphodiesterase activity"/>
    <property type="evidence" value="ECO:0007669"/>
    <property type="project" value="UniProtKB-EC"/>
</dbReference>
<protein>
    <recommendedName>
        <fullName evidence="2">RNA 2',3'-cyclic phosphodiesterase</fullName>
        <shortName evidence="2">RNA 2',3'-CPDase</shortName>
        <ecNumber evidence="2">3.1.4.58</ecNumber>
    </recommendedName>
</protein>
<keyword evidence="5" id="KW-1185">Reference proteome</keyword>
<dbReference type="PANTHER" id="PTHR35561">
    <property type="entry name" value="RNA 2',3'-CYCLIC PHOSPHODIESTERASE"/>
    <property type="match status" value="1"/>
</dbReference>
<dbReference type="GO" id="GO:0004113">
    <property type="term" value="F:2',3'-cyclic-nucleotide 3'-phosphodiesterase activity"/>
    <property type="evidence" value="ECO:0007669"/>
    <property type="project" value="InterPro"/>
</dbReference>
<evidence type="ECO:0000313" key="5">
    <source>
        <dbReference type="Proteomes" id="UP000594034"/>
    </source>
</evidence>
<reference evidence="4 5" key="1">
    <citation type="submission" date="2019-05" db="EMBL/GenBank/DDBJ databases">
        <title>OXA-830, a novel chromosomally encoded expanded-spectrum class D beta-lactamase in Aeromonas simiae.</title>
        <authorList>
            <person name="Zhou W."/>
            <person name="Chen Q."/>
        </authorList>
    </citation>
    <scope>NUCLEOTIDE SEQUENCE [LARGE SCALE GENOMIC DNA]</scope>
    <source>
        <strain evidence="4 5">A6</strain>
    </source>
</reference>
<comment type="function">
    <text evidence="2">Hydrolyzes RNA 2',3'-cyclic phosphodiester to an RNA 2'-phosphomonoester.</text>
</comment>
<sequence length="173" mass="19224">MARLFFALPVSLLADPIVAWRAARPWPGVPVPAANLHLTLAFLGEVTAQQRTQLEAIAARLHCPPLTIPLERCGWFGRAKAAWIGPERWPNELSVLVRELQRHCTRLGLGNGELHYRPHITLSRKAAAAPEPAPAPDFVLHADSFCLYQSVSSEEGVRYEPLACWPLRKRVTA</sequence>
<dbReference type="EC" id="3.1.4.58" evidence="2"/>
<evidence type="ECO:0000256" key="1">
    <source>
        <dbReference type="ARBA" id="ARBA00022801"/>
    </source>
</evidence>
<feature type="short sequence motif" description="HXTX 1" evidence="2">
    <location>
        <begin position="37"/>
        <end position="40"/>
    </location>
</feature>
<feature type="domain" description="Phosphoesterase HXTX" evidence="3">
    <location>
        <begin position="30"/>
        <end position="79"/>
    </location>
</feature>
<evidence type="ECO:0000256" key="2">
    <source>
        <dbReference type="HAMAP-Rule" id="MF_01940"/>
    </source>
</evidence>
<feature type="short sequence motif" description="HXTX 2" evidence="2">
    <location>
        <begin position="119"/>
        <end position="122"/>
    </location>
</feature>
<dbReference type="SUPFAM" id="SSF55144">
    <property type="entry name" value="LigT-like"/>
    <property type="match status" value="1"/>
</dbReference>
<dbReference type="Pfam" id="PF02834">
    <property type="entry name" value="LigT_PEase"/>
    <property type="match status" value="1"/>
</dbReference>
<dbReference type="RefSeq" id="WP_193003450.1">
    <property type="nucleotide sequence ID" value="NZ_CP040449.1"/>
</dbReference>
<comment type="catalytic activity">
    <reaction evidence="2">
        <text>a 3'-end 2',3'-cyclophospho-ribonucleotide-RNA + H2O = a 3'-end 2'-phospho-ribonucleotide-RNA + H(+)</text>
        <dbReference type="Rhea" id="RHEA:11828"/>
        <dbReference type="Rhea" id="RHEA-COMP:10464"/>
        <dbReference type="Rhea" id="RHEA-COMP:17353"/>
        <dbReference type="ChEBI" id="CHEBI:15377"/>
        <dbReference type="ChEBI" id="CHEBI:15378"/>
        <dbReference type="ChEBI" id="CHEBI:83064"/>
        <dbReference type="ChEBI" id="CHEBI:173113"/>
        <dbReference type="EC" id="3.1.4.58"/>
    </reaction>
</comment>
<dbReference type="PANTHER" id="PTHR35561:SF1">
    <property type="entry name" value="RNA 2',3'-CYCLIC PHOSPHODIESTERASE"/>
    <property type="match status" value="1"/>
</dbReference>
<organism evidence="4 5">
    <name type="scientific">Aeromonas simiae</name>
    <dbReference type="NCBI Taxonomy" id="218936"/>
    <lineage>
        <taxon>Bacteria</taxon>
        <taxon>Pseudomonadati</taxon>
        <taxon>Pseudomonadota</taxon>
        <taxon>Gammaproteobacteria</taxon>
        <taxon>Aeromonadales</taxon>
        <taxon>Aeromonadaceae</taxon>
        <taxon>Aeromonas</taxon>
    </lineage>
</organism>
<dbReference type="KEGG" id="asim:FE240_03900"/>
<accession>A0A5J6WUI6</accession>
<feature type="active site" description="Proton donor" evidence="2">
    <location>
        <position position="37"/>
    </location>
</feature>
<dbReference type="InterPro" id="IPR004175">
    <property type="entry name" value="RNA_CPDase"/>
</dbReference>
<proteinExistence type="inferred from homology"/>
<dbReference type="AlphaFoldDB" id="A0A5J6WUI6"/>
<gene>
    <name evidence="4" type="primary">thpR</name>
    <name evidence="4" type="ORF">FE240_03900</name>
</gene>
<keyword evidence="1 2" id="KW-0378">Hydrolase</keyword>
<name>A0A5J6WUI6_9GAMM</name>